<sequence>MRVRSDPATRRLPTVAIGPEAAAAHANAVHIPLYSPEQFLRDAAAIVRLHARAAANAQALAAQCAEPLPPLVQRGLQEFNRGAYYECHETLEEAWMHETRPIRDLYRVILQISVAYYHILRGNYNGAQKMFLRAMQWFAPLPDQCMGIDVAALRADVAAVRLHLQALGAANIAQFDRSLLKPIRYSSERA</sequence>
<dbReference type="Gene3D" id="1.10.3450.10">
    <property type="entry name" value="TTHA0068-like"/>
    <property type="match status" value="1"/>
</dbReference>
<dbReference type="PANTHER" id="PTHR34796:SF1">
    <property type="entry name" value="EXPRESSED PROTEIN"/>
    <property type="match status" value="1"/>
</dbReference>
<evidence type="ECO:0000313" key="2">
    <source>
        <dbReference type="Proteomes" id="UP000229681"/>
    </source>
</evidence>
<reference evidence="1 2" key="1">
    <citation type="submission" date="2017-11" db="EMBL/GenBank/DDBJ databases">
        <title>Evolution of Phototrophy in the Chloroflexi Phylum Driven by Horizontal Gene Transfer.</title>
        <authorList>
            <person name="Ward L.M."/>
            <person name="Hemp J."/>
            <person name="Shih P.M."/>
            <person name="Mcglynn S.E."/>
            <person name="Fischer W."/>
        </authorList>
    </citation>
    <scope>NUCLEOTIDE SEQUENCE [LARGE SCALE GENOMIC DNA]</scope>
    <source>
        <strain evidence="1">JP3_13</strain>
    </source>
</reference>
<dbReference type="EMBL" id="PGTM01000150">
    <property type="protein sequence ID" value="PJF35484.1"/>
    <property type="molecule type" value="Genomic_DNA"/>
</dbReference>
<dbReference type="Proteomes" id="UP000229681">
    <property type="component" value="Unassembled WGS sequence"/>
</dbReference>
<comment type="caution">
    <text evidence="1">The sequence shown here is derived from an EMBL/GenBank/DDBJ whole genome shotgun (WGS) entry which is preliminary data.</text>
</comment>
<evidence type="ECO:0008006" key="3">
    <source>
        <dbReference type="Google" id="ProtNLM"/>
    </source>
</evidence>
<accession>A0A2M8PD66</accession>
<proteinExistence type="predicted"/>
<dbReference type="AlphaFoldDB" id="A0A2M8PD66"/>
<protein>
    <recommendedName>
        <fullName evidence="3">DUF309 domain-containing protein</fullName>
    </recommendedName>
</protein>
<name>A0A2M8PD66_9CHLR</name>
<evidence type="ECO:0000313" key="1">
    <source>
        <dbReference type="EMBL" id="PJF35484.1"/>
    </source>
</evidence>
<gene>
    <name evidence="1" type="ORF">CUN49_10365</name>
</gene>
<dbReference type="InterPro" id="IPR005500">
    <property type="entry name" value="DUF309"/>
</dbReference>
<dbReference type="SUPFAM" id="SSF140663">
    <property type="entry name" value="TTHA0068-like"/>
    <property type="match status" value="1"/>
</dbReference>
<organism evidence="1 2">
    <name type="scientific">Candidatus Thermofonsia Clade 1 bacterium</name>
    <dbReference type="NCBI Taxonomy" id="2364210"/>
    <lineage>
        <taxon>Bacteria</taxon>
        <taxon>Bacillati</taxon>
        <taxon>Chloroflexota</taxon>
        <taxon>Candidatus Thermofontia</taxon>
        <taxon>Candidatus Thermofonsia Clade 1</taxon>
    </lineage>
</organism>
<dbReference type="PANTHER" id="PTHR34796">
    <property type="entry name" value="EXPRESSED PROTEIN"/>
    <property type="match status" value="1"/>
</dbReference>
<dbReference type="InterPro" id="IPR023203">
    <property type="entry name" value="TTHA0068_sf"/>
</dbReference>
<dbReference type="Pfam" id="PF03745">
    <property type="entry name" value="DUF309"/>
    <property type="match status" value="1"/>
</dbReference>